<dbReference type="InterPro" id="IPR015421">
    <property type="entry name" value="PyrdxlP-dep_Trfase_major"/>
</dbReference>
<dbReference type="InterPro" id="IPR051446">
    <property type="entry name" value="HTH_trans_reg/aminotransferase"/>
</dbReference>
<comment type="cofactor">
    <cofactor evidence="1">
        <name>pyridoxal 5'-phosphate</name>
        <dbReference type="ChEBI" id="CHEBI:597326"/>
    </cofactor>
</comment>
<dbReference type="Gene3D" id="1.10.10.10">
    <property type="entry name" value="Winged helix-like DNA-binding domain superfamily/Winged helix DNA-binding domain"/>
    <property type="match status" value="1"/>
</dbReference>
<dbReference type="InterPro" id="IPR000524">
    <property type="entry name" value="Tscrpt_reg_HTH_GntR"/>
</dbReference>
<dbReference type="PANTHER" id="PTHR46577">
    <property type="entry name" value="HTH-TYPE TRANSCRIPTIONAL REGULATORY PROTEIN GABR"/>
    <property type="match status" value="1"/>
</dbReference>
<gene>
    <name evidence="9" type="ORF">AN957_07725</name>
</gene>
<keyword evidence="7" id="KW-0804">Transcription</keyword>
<dbReference type="GO" id="GO:0003700">
    <property type="term" value="F:DNA-binding transcription factor activity"/>
    <property type="evidence" value="ECO:0007669"/>
    <property type="project" value="InterPro"/>
</dbReference>
<dbReference type="GO" id="GO:0003677">
    <property type="term" value="F:DNA binding"/>
    <property type="evidence" value="ECO:0007669"/>
    <property type="project" value="UniProtKB-KW"/>
</dbReference>
<dbReference type="Gene3D" id="3.40.640.10">
    <property type="entry name" value="Type I PLP-dependent aspartate aminotransferase-like (Major domain)"/>
    <property type="match status" value="1"/>
</dbReference>
<dbReference type="Pfam" id="PF00155">
    <property type="entry name" value="Aminotran_1_2"/>
    <property type="match status" value="1"/>
</dbReference>
<keyword evidence="3" id="KW-0808">Transferase</keyword>
<evidence type="ECO:0000259" key="8">
    <source>
        <dbReference type="PROSITE" id="PS50949"/>
    </source>
</evidence>
<reference evidence="9 10" key="1">
    <citation type="submission" date="2015-09" db="EMBL/GenBank/DDBJ databases">
        <title>Genome sequencing project for genomic taxonomy and phylogenomics of Bacillus-like bacteria.</title>
        <authorList>
            <person name="Liu B."/>
            <person name="Wang J."/>
            <person name="Zhu Y."/>
            <person name="Liu G."/>
            <person name="Chen Q."/>
            <person name="Chen Z."/>
            <person name="Lan J."/>
            <person name="Che J."/>
            <person name="Ge C."/>
            <person name="Shi H."/>
            <person name="Pan Z."/>
            <person name="Liu X."/>
        </authorList>
    </citation>
    <scope>NUCLEOTIDE SEQUENCE [LARGE SCALE GENOMIC DNA]</scope>
    <source>
        <strain evidence="9 10">FJAT-18043</strain>
    </source>
</reference>
<keyword evidence="6" id="KW-0238">DNA-binding</keyword>
<dbReference type="PANTHER" id="PTHR46577:SF1">
    <property type="entry name" value="HTH-TYPE TRANSCRIPTIONAL REGULATORY PROTEIN GABR"/>
    <property type="match status" value="1"/>
</dbReference>
<accession>A0A0Q3SGE9</accession>
<sequence length="462" mass="53337">MLEITPKLDNQSEKPLYVQLYDYIKQEIKMGNLTPDIKLPSKRRLAAHLSLSQNTIEAAYEQLIAEGYLLSIPRKGYYVCELDQNLADSNGQQSANFIKEKPYQDPKFLYDFTQIGVDARSFPFGVFRKLTNDILRSENDRLLKLGHPQGDYDFRKAIAKYLYESRGVCCSPSQMIIGAGTQYLIRLLFQLLQEGIFAVEDPGYHRRHVAFEKWERVKMIPLDQEGMMVSRLEESGANIAFVTPSHQFPCGMIMPISRRMQLLHWANMGEGRYIIEDDYDSEFRYSGKPIPALQGLDTNEKVVYMGTFSKALLPSLRVSYMVLPKPLIEIYQNEYFFYAQTVSRMDQDLLRRFLEEGHWEKQISKMRVIYHKKRDILVTEIMKQFPDSAEIIGQDSGLHVLVRVNNGMTEQELIDQAGRFHSKVYPLSAYGSHDNKTVLLGYASLSEAEIHDAVKMLAEAWF</sequence>
<protein>
    <submittedName>
        <fullName evidence="9">GntR family transcriptional regulator</fullName>
    </submittedName>
</protein>
<dbReference type="GO" id="GO:0030170">
    <property type="term" value="F:pyridoxal phosphate binding"/>
    <property type="evidence" value="ECO:0007669"/>
    <property type="project" value="InterPro"/>
</dbReference>
<evidence type="ECO:0000256" key="2">
    <source>
        <dbReference type="ARBA" id="ARBA00005384"/>
    </source>
</evidence>
<dbReference type="InterPro" id="IPR036390">
    <property type="entry name" value="WH_DNA-bd_sf"/>
</dbReference>
<evidence type="ECO:0000256" key="4">
    <source>
        <dbReference type="ARBA" id="ARBA00022898"/>
    </source>
</evidence>
<keyword evidence="5" id="KW-0805">Transcription regulation</keyword>
<dbReference type="InterPro" id="IPR015424">
    <property type="entry name" value="PyrdxlP-dep_Trfase"/>
</dbReference>
<name>A0A0Q3SGE9_9BACI</name>
<comment type="caution">
    <text evidence="9">The sequence shown here is derived from an EMBL/GenBank/DDBJ whole genome shotgun (WGS) entry which is preliminary data.</text>
</comment>
<proteinExistence type="inferred from homology"/>
<evidence type="ECO:0000313" key="10">
    <source>
        <dbReference type="Proteomes" id="UP000050996"/>
    </source>
</evidence>
<dbReference type="Pfam" id="PF00392">
    <property type="entry name" value="GntR"/>
    <property type="match status" value="1"/>
</dbReference>
<dbReference type="CDD" id="cd07377">
    <property type="entry name" value="WHTH_GntR"/>
    <property type="match status" value="1"/>
</dbReference>
<dbReference type="SUPFAM" id="SSF46785">
    <property type="entry name" value="Winged helix' DNA-binding domain"/>
    <property type="match status" value="1"/>
</dbReference>
<evidence type="ECO:0000256" key="6">
    <source>
        <dbReference type="ARBA" id="ARBA00023125"/>
    </source>
</evidence>
<dbReference type="SUPFAM" id="SSF53383">
    <property type="entry name" value="PLP-dependent transferases"/>
    <property type="match status" value="1"/>
</dbReference>
<dbReference type="InterPro" id="IPR036388">
    <property type="entry name" value="WH-like_DNA-bd_sf"/>
</dbReference>
<evidence type="ECO:0000256" key="7">
    <source>
        <dbReference type="ARBA" id="ARBA00023163"/>
    </source>
</evidence>
<feature type="domain" description="HTH gntR-type" evidence="8">
    <location>
        <begin position="14"/>
        <end position="82"/>
    </location>
</feature>
<evidence type="ECO:0000256" key="1">
    <source>
        <dbReference type="ARBA" id="ARBA00001933"/>
    </source>
</evidence>
<dbReference type="AlphaFoldDB" id="A0A0Q3SGE9"/>
<dbReference type="SMART" id="SM00345">
    <property type="entry name" value="HTH_GNTR"/>
    <property type="match status" value="1"/>
</dbReference>
<dbReference type="CDD" id="cd00609">
    <property type="entry name" value="AAT_like"/>
    <property type="match status" value="1"/>
</dbReference>
<dbReference type="GO" id="GO:0008483">
    <property type="term" value="F:transaminase activity"/>
    <property type="evidence" value="ECO:0007669"/>
    <property type="project" value="UniProtKB-KW"/>
</dbReference>
<dbReference type="STRING" id="1637975.AN957_07725"/>
<dbReference type="Proteomes" id="UP000050996">
    <property type="component" value="Unassembled WGS sequence"/>
</dbReference>
<dbReference type="PROSITE" id="PS50949">
    <property type="entry name" value="HTH_GNTR"/>
    <property type="match status" value="1"/>
</dbReference>
<keyword evidence="4" id="KW-0663">Pyridoxal phosphate</keyword>
<comment type="similarity">
    <text evidence="2">In the C-terminal section; belongs to the class-I pyridoxal-phosphate-dependent aminotransferase family.</text>
</comment>
<keyword evidence="3" id="KW-0032">Aminotransferase</keyword>
<evidence type="ECO:0000313" key="9">
    <source>
        <dbReference type="EMBL" id="KQL18468.1"/>
    </source>
</evidence>
<dbReference type="RefSeq" id="WP_056683342.1">
    <property type="nucleotide sequence ID" value="NZ_CP085712.1"/>
</dbReference>
<keyword evidence="10" id="KW-1185">Reference proteome</keyword>
<dbReference type="InterPro" id="IPR004839">
    <property type="entry name" value="Aminotransferase_I/II_large"/>
</dbReference>
<organism evidence="9 10">
    <name type="scientific">Cytobacillus solani</name>
    <dbReference type="NCBI Taxonomy" id="1637975"/>
    <lineage>
        <taxon>Bacteria</taxon>
        <taxon>Bacillati</taxon>
        <taxon>Bacillota</taxon>
        <taxon>Bacilli</taxon>
        <taxon>Bacillales</taxon>
        <taxon>Bacillaceae</taxon>
        <taxon>Cytobacillus</taxon>
    </lineage>
</organism>
<evidence type="ECO:0000256" key="5">
    <source>
        <dbReference type="ARBA" id="ARBA00023015"/>
    </source>
</evidence>
<dbReference type="EMBL" id="LJIX01000006">
    <property type="protein sequence ID" value="KQL18468.1"/>
    <property type="molecule type" value="Genomic_DNA"/>
</dbReference>
<evidence type="ECO:0000256" key="3">
    <source>
        <dbReference type="ARBA" id="ARBA00022576"/>
    </source>
</evidence>
<dbReference type="PATRIC" id="fig|1637975.4.peg.1284"/>